<evidence type="ECO:0000256" key="3">
    <source>
        <dbReference type="ARBA" id="ARBA00022801"/>
    </source>
</evidence>
<dbReference type="PROSITE" id="PS51272">
    <property type="entry name" value="SLH"/>
    <property type="match status" value="3"/>
</dbReference>
<feature type="active site" description="Charge relay system" evidence="5">
    <location>
        <position position="193"/>
    </location>
</feature>
<feature type="domain" description="SLH" evidence="8">
    <location>
        <begin position="841"/>
        <end position="900"/>
    </location>
</feature>
<name>A0A955L8Y6_9BACT</name>
<keyword evidence="3 5" id="KW-0378">Hydrolase</keyword>
<dbReference type="InterPro" id="IPR015500">
    <property type="entry name" value="Peptidase_S8_subtilisin-rel"/>
</dbReference>
<proteinExistence type="inferred from homology"/>
<dbReference type="Proteomes" id="UP000754563">
    <property type="component" value="Unassembled WGS sequence"/>
</dbReference>
<dbReference type="Gene3D" id="2.60.40.10">
    <property type="entry name" value="Immunoglobulins"/>
    <property type="match status" value="1"/>
</dbReference>
<dbReference type="InterPro" id="IPR022398">
    <property type="entry name" value="Peptidase_S8_His-AS"/>
</dbReference>
<keyword evidence="7" id="KW-1133">Transmembrane helix</keyword>
<dbReference type="Pfam" id="PF00395">
    <property type="entry name" value="SLH"/>
    <property type="match status" value="3"/>
</dbReference>
<dbReference type="PROSITE" id="PS51892">
    <property type="entry name" value="SUBTILASE"/>
    <property type="match status" value="1"/>
</dbReference>
<dbReference type="InterPro" id="IPR036852">
    <property type="entry name" value="Peptidase_S8/S53_dom_sf"/>
</dbReference>
<dbReference type="PROSITE" id="PS00138">
    <property type="entry name" value="SUBTILASE_SER"/>
    <property type="match status" value="1"/>
</dbReference>
<sequence length="1032" mass="112023">MVQESFNSQYSHMSIPTNKKLNVVIVIALILQFIFPLFKLSTIHAKNSSLFINEQTTVGEVIVKYKSTSPLYSTFSVRSVFGIESKRHVETTEGDFYVVKDLLKPTEKLLDEYAQKDEVEYVEPNYKFQIFAEPEDDVGEISDPNDTFFDLQWSLDNDEQLSGIPGYDIQSKEAWQLHDRISTDTGMVIGIVDTGIDYNHPDLRDSIWLNPGEFPSSKFIDLDSDLNGKITFTELTSYPTTPLGDFNDDGEITLEDLLSNNINPTIAYSNVFLDGVDDDDTDSNPSTFVDDFFGWDFENDDNDPFDDNSHGTHVSGIIAAQRNNSIGIAGLYSSAQIMPIKVFDSSGNGSLSNIIEGLDYALIHDVPIINNSWGITLPPSSAPQSLLDIITLLDANGSLFVAAAGNGHFNDGIGFDMDNDPTGYSIYPAAYTTNNILTVSSTTPSSVRSNFSNWGTVSVDIFAPGSSIYSTLPGSSYGYKSGTSMATPLIAASAGLIWQYLEMYKGQNPSVYSIKNRIITYSKYNDNLLDLSVYDDQNTNGKDLDLLGITPPSLSVSYDPPSEAGDVVFGDTVQINITSDKQGNIEGLTGSGTDFSALVSNNGRYTYDFSDQAGNIESIAAPVDWILKLDIEDDELHAYVNSSTEEVYGPIRGTCYRDAQVELSLLESGAVFPYLTEVIPCETAEWTSNSFDLSSVNDGVIVIRSEQPSAIGVPAGTVEVIKDTISPDAPVVESPISGSVTTSTSVPISGTIEEGATVIISGDIEDTIFVESNNGTFSTNITIESGATSVISLRSEDMAGNTSTGTTFITLIHSVSSPSGGGGGSGGGSSSSSTTTMFISEDIPIFQDIGMSVFEQYIIELYNSGVISGYDDGTFRPSENITRGQIAKLVVYGFGFNIITIGSGFSDVEEESSLFAYIQTLKNLGISQGFSDGTYRPNDFITRGEAVQLIVKALAIQGFDVSGYSNEKQFPDVKPENSFYESIQFLANQSNSTETIISGYSNGMFLPEENIERGAISKIIWNSMLLYRETSL</sequence>
<gene>
    <name evidence="9" type="ORF">KC717_04710</name>
</gene>
<feature type="domain" description="SLH" evidence="8">
    <location>
        <begin position="966"/>
        <end position="1032"/>
    </location>
</feature>
<reference evidence="9" key="2">
    <citation type="journal article" date="2021" name="Microbiome">
        <title>Successional dynamics and alternative stable states in a saline activated sludge microbial community over 9 years.</title>
        <authorList>
            <person name="Wang Y."/>
            <person name="Ye J."/>
            <person name="Ju F."/>
            <person name="Liu L."/>
            <person name="Boyd J.A."/>
            <person name="Deng Y."/>
            <person name="Parks D.H."/>
            <person name="Jiang X."/>
            <person name="Yin X."/>
            <person name="Woodcroft B.J."/>
            <person name="Tyson G.W."/>
            <person name="Hugenholtz P."/>
            <person name="Polz M.F."/>
            <person name="Zhang T."/>
        </authorList>
    </citation>
    <scope>NUCLEOTIDE SEQUENCE</scope>
    <source>
        <strain evidence="9">HKST-UBA11</strain>
    </source>
</reference>
<dbReference type="PROSITE" id="PS00136">
    <property type="entry name" value="SUBTILASE_ASP"/>
    <property type="match status" value="1"/>
</dbReference>
<dbReference type="InterPro" id="IPR051048">
    <property type="entry name" value="Peptidase_S8/S53_subtilisin"/>
</dbReference>
<dbReference type="InterPro" id="IPR001119">
    <property type="entry name" value="SLH_dom"/>
</dbReference>
<protein>
    <submittedName>
        <fullName evidence="9">S8 family serine peptidase</fullName>
    </submittedName>
</protein>
<dbReference type="PRINTS" id="PR00723">
    <property type="entry name" value="SUBTILISIN"/>
</dbReference>
<dbReference type="PROSITE" id="PS00137">
    <property type="entry name" value="SUBTILASE_HIS"/>
    <property type="match status" value="1"/>
</dbReference>
<dbReference type="AlphaFoldDB" id="A0A955L8Y6"/>
<reference evidence="9" key="1">
    <citation type="submission" date="2020-04" db="EMBL/GenBank/DDBJ databases">
        <authorList>
            <person name="Zhang T."/>
        </authorList>
    </citation>
    <scope>NUCLEOTIDE SEQUENCE</scope>
    <source>
        <strain evidence="9">HKST-UBA11</strain>
    </source>
</reference>
<organism evidence="9 10">
    <name type="scientific">Candidatus Dojkabacteria bacterium</name>
    <dbReference type="NCBI Taxonomy" id="2099670"/>
    <lineage>
        <taxon>Bacteria</taxon>
        <taxon>Candidatus Dojkabacteria</taxon>
    </lineage>
</organism>
<keyword evidence="4 5" id="KW-0720">Serine protease</keyword>
<feature type="transmembrane region" description="Helical" evidence="7">
    <location>
        <begin position="21"/>
        <end position="38"/>
    </location>
</feature>
<keyword evidence="7" id="KW-0812">Transmembrane</keyword>
<evidence type="ECO:0000256" key="2">
    <source>
        <dbReference type="ARBA" id="ARBA00022670"/>
    </source>
</evidence>
<evidence type="ECO:0000313" key="10">
    <source>
        <dbReference type="Proteomes" id="UP000754563"/>
    </source>
</evidence>
<feature type="active site" description="Charge relay system" evidence="5">
    <location>
        <position position="484"/>
    </location>
</feature>
<dbReference type="Gene3D" id="3.40.50.200">
    <property type="entry name" value="Peptidase S8/S53 domain"/>
    <property type="match status" value="1"/>
</dbReference>
<evidence type="ECO:0000256" key="4">
    <source>
        <dbReference type="ARBA" id="ARBA00022825"/>
    </source>
</evidence>
<dbReference type="SUPFAM" id="SSF52743">
    <property type="entry name" value="Subtilisin-like"/>
    <property type="match status" value="1"/>
</dbReference>
<dbReference type="GO" id="GO:0006508">
    <property type="term" value="P:proteolysis"/>
    <property type="evidence" value="ECO:0007669"/>
    <property type="project" value="UniProtKB-KW"/>
</dbReference>
<accession>A0A955L8Y6</accession>
<dbReference type="InterPro" id="IPR034204">
    <property type="entry name" value="PfSUB1-like_cat_dom"/>
</dbReference>
<evidence type="ECO:0000256" key="5">
    <source>
        <dbReference type="PROSITE-ProRule" id="PRU01240"/>
    </source>
</evidence>
<evidence type="ECO:0000313" key="9">
    <source>
        <dbReference type="EMBL" id="MCA9385921.1"/>
    </source>
</evidence>
<feature type="domain" description="SLH" evidence="8">
    <location>
        <begin position="901"/>
        <end position="964"/>
    </location>
</feature>
<dbReference type="PANTHER" id="PTHR43399">
    <property type="entry name" value="SUBTILISIN-RELATED"/>
    <property type="match status" value="1"/>
</dbReference>
<evidence type="ECO:0000259" key="8">
    <source>
        <dbReference type="PROSITE" id="PS51272"/>
    </source>
</evidence>
<feature type="active site" description="Charge relay system" evidence="5">
    <location>
        <position position="310"/>
    </location>
</feature>
<comment type="caution">
    <text evidence="9">The sequence shown here is derived from an EMBL/GenBank/DDBJ whole genome shotgun (WGS) entry which is preliminary data.</text>
</comment>
<keyword evidence="7" id="KW-0472">Membrane</keyword>
<dbReference type="InterPro" id="IPR013783">
    <property type="entry name" value="Ig-like_fold"/>
</dbReference>
<dbReference type="InterPro" id="IPR000209">
    <property type="entry name" value="Peptidase_S8/S53_dom"/>
</dbReference>
<evidence type="ECO:0000256" key="7">
    <source>
        <dbReference type="SAM" id="Phobius"/>
    </source>
</evidence>
<dbReference type="EMBL" id="JAGQLH010000056">
    <property type="protein sequence ID" value="MCA9385921.1"/>
    <property type="molecule type" value="Genomic_DNA"/>
</dbReference>
<dbReference type="GO" id="GO:0004252">
    <property type="term" value="F:serine-type endopeptidase activity"/>
    <property type="evidence" value="ECO:0007669"/>
    <property type="project" value="UniProtKB-UniRule"/>
</dbReference>
<comment type="similarity">
    <text evidence="1 5 6">Belongs to the peptidase S8 family.</text>
</comment>
<keyword evidence="2 5" id="KW-0645">Protease</keyword>
<dbReference type="InterPro" id="IPR023827">
    <property type="entry name" value="Peptidase_S8_Asp-AS"/>
</dbReference>
<evidence type="ECO:0000256" key="1">
    <source>
        <dbReference type="ARBA" id="ARBA00011073"/>
    </source>
</evidence>
<dbReference type="PANTHER" id="PTHR43399:SF4">
    <property type="entry name" value="CELL WALL-ASSOCIATED PROTEASE"/>
    <property type="match status" value="1"/>
</dbReference>
<dbReference type="CDD" id="cd07473">
    <property type="entry name" value="Peptidases_S8_Subtilisin_like"/>
    <property type="match status" value="1"/>
</dbReference>
<evidence type="ECO:0000256" key="6">
    <source>
        <dbReference type="RuleBase" id="RU003355"/>
    </source>
</evidence>
<dbReference type="InterPro" id="IPR023828">
    <property type="entry name" value="Peptidase_S8_Ser-AS"/>
</dbReference>
<dbReference type="Pfam" id="PF00082">
    <property type="entry name" value="Peptidase_S8"/>
    <property type="match status" value="1"/>
</dbReference>